<dbReference type="AlphaFoldDB" id="A0A3P1CKJ9"/>
<comment type="caution">
    <text evidence="1">The sequence shown here is derived from an EMBL/GenBank/DDBJ whole genome shotgun (WGS) entry which is preliminary data.</text>
</comment>
<dbReference type="EMBL" id="RQJP01000003">
    <property type="protein sequence ID" value="RRB13424.1"/>
    <property type="molecule type" value="Genomic_DNA"/>
</dbReference>
<evidence type="ECO:0000313" key="1">
    <source>
        <dbReference type="EMBL" id="RRB13424.1"/>
    </source>
</evidence>
<sequence>MKLKYFTPEDFKKTKSSVRRPTFTITKNALLVLNKELVAQLKVVEGDTVILGQDEKLQKDWFIGKSEVGFKLKKTTGDALGFSCKEFAELLRGQFPKIPPPIRVPVSPHQTENEGNIIYALLTKAND</sequence>
<proteinExistence type="predicted"/>
<gene>
    <name evidence="1" type="ORF">EHT87_14200</name>
</gene>
<dbReference type="Proteomes" id="UP000274271">
    <property type="component" value="Unassembled WGS sequence"/>
</dbReference>
<keyword evidence="2" id="KW-1185">Reference proteome</keyword>
<evidence type="ECO:0000313" key="2">
    <source>
        <dbReference type="Proteomes" id="UP000274271"/>
    </source>
</evidence>
<name>A0A3P1CKJ9_9BACT</name>
<reference evidence="1 2" key="1">
    <citation type="submission" date="2018-11" db="EMBL/GenBank/DDBJ databases">
        <authorList>
            <person name="Zhou Z."/>
            <person name="Wang G."/>
        </authorList>
    </citation>
    <scope>NUCLEOTIDE SEQUENCE [LARGE SCALE GENOMIC DNA]</scope>
    <source>
        <strain evidence="1 2">KCTC42998</strain>
    </source>
</reference>
<organism evidence="1 2">
    <name type="scientific">Larkinella knui</name>
    <dbReference type="NCBI Taxonomy" id="2025310"/>
    <lineage>
        <taxon>Bacteria</taxon>
        <taxon>Pseudomonadati</taxon>
        <taxon>Bacteroidota</taxon>
        <taxon>Cytophagia</taxon>
        <taxon>Cytophagales</taxon>
        <taxon>Spirosomataceae</taxon>
        <taxon>Larkinella</taxon>
    </lineage>
</organism>
<protein>
    <submittedName>
        <fullName evidence="1">Uncharacterized protein</fullName>
    </submittedName>
</protein>
<dbReference type="OrthoDB" id="9865747at2"/>
<accession>A0A3P1CKJ9</accession>
<dbReference type="RefSeq" id="WP_148096031.1">
    <property type="nucleotide sequence ID" value="NZ_RQJP01000003.1"/>
</dbReference>